<dbReference type="AlphaFoldDB" id="A0A2R6XZT4"/>
<reference evidence="3" key="1">
    <citation type="journal article" date="2018" name="Sci. Rep.">
        <title>Lignite coal burning seam in the remote Altai Mountains harbors a hydrogen-driven thermophilic microbial community.</title>
        <authorList>
            <person name="Kadnikov V.V."/>
            <person name="Mardanov A.V."/>
            <person name="Ivasenko D.A."/>
            <person name="Antsiferov D.V."/>
            <person name="Beletsky A.V."/>
            <person name="Karnachuk O.V."/>
            <person name="Ravin N.V."/>
        </authorList>
    </citation>
    <scope>NUCLEOTIDE SEQUENCE [LARGE SCALE GENOMIC DNA]</scope>
</reference>
<dbReference type="EMBL" id="PEBX01000058">
    <property type="protein sequence ID" value="PTQ55945.1"/>
    <property type="molecule type" value="Genomic_DNA"/>
</dbReference>
<organism evidence="2 3">
    <name type="scientific">Candidatus Carbonibacillus altaicus</name>
    <dbReference type="NCBI Taxonomy" id="2163959"/>
    <lineage>
        <taxon>Bacteria</taxon>
        <taxon>Bacillati</taxon>
        <taxon>Bacillota</taxon>
        <taxon>Bacilli</taxon>
        <taxon>Bacillales</taxon>
        <taxon>Candidatus Carbonibacillus</taxon>
    </lineage>
</organism>
<sequence>MSIGGVSYDGEESVTGVVFEITVIVQGAVTEDPARRKLQKPALYATVHGAERVLSRKEARGPAGGARKKGTHSSGKITRAMRVVVVNFALACVSVECAMG</sequence>
<feature type="region of interest" description="Disordered" evidence="1">
    <location>
        <begin position="55"/>
        <end position="74"/>
    </location>
</feature>
<accession>A0A2R6XZT4</accession>
<comment type="caution">
    <text evidence="2">The sequence shown here is derived from an EMBL/GenBank/DDBJ whole genome shotgun (WGS) entry which is preliminary data.</text>
</comment>
<evidence type="ECO:0000313" key="3">
    <source>
        <dbReference type="Proteomes" id="UP000244338"/>
    </source>
</evidence>
<name>A0A2R6XZT4_9BACL</name>
<proteinExistence type="predicted"/>
<evidence type="ECO:0000313" key="2">
    <source>
        <dbReference type="EMBL" id="PTQ55945.1"/>
    </source>
</evidence>
<dbReference type="Proteomes" id="UP000244338">
    <property type="component" value="Unassembled WGS sequence"/>
</dbReference>
<protein>
    <submittedName>
        <fullName evidence="2">Uncharacterized protein</fullName>
    </submittedName>
</protein>
<gene>
    <name evidence="2" type="ORF">BSOLF_1096</name>
</gene>
<evidence type="ECO:0000256" key="1">
    <source>
        <dbReference type="SAM" id="MobiDB-lite"/>
    </source>
</evidence>